<keyword evidence="2" id="KW-1185">Reference proteome</keyword>
<protein>
    <submittedName>
        <fullName evidence="1">Uncharacterized protein</fullName>
    </submittedName>
</protein>
<evidence type="ECO:0000313" key="2">
    <source>
        <dbReference type="Proteomes" id="UP000218677"/>
    </source>
</evidence>
<dbReference type="RefSeq" id="WP_096655438.1">
    <property type="nucleotide sequence ID" value="NZ_NWUX01000041.1"/>
</dbReference>
<evidence type="ECO:0000313" key="1">
    <source>
        <dbReference type="EMBL" id="PCF93488.1"/>
    </source>
</evidence>
<sequence>MMKYVGYITTFVAAVGVAVGLSIYSMGVLAESQTQEPAPKIDQGSVCVAVSDEQALGCPEGRLFMARLTINESDLQNSLVLENRVLNTMALYCDTNFEIQHIRTGVLCVLTHERIQTASQENIGSDAVEEDS</sequence>
<dbReference type="OrthoDB" id="6166468at2"/>
<reference evidence="2" key="1">
    <citation type="submission" date="2017-09" db="EMBL/GenBank/DDBJ databases">
        <authorList>
            <person name="Cho G.-S."/>
            <person name="Oguntoyinbo F.A."/>
            <person name="Cnockaert M."/>
            <person name="Kabisch J."/>
            <person name="Neve H."/>
            <person name="Bockelmann W."/>
            <person name="Wenning M."/>
            <person name="Franz C.M."/>
            <person name="Vandamme P."/>
        </authorList>
    </citation>
    <scope>NUCLEOTIDE SEQUENCE [LARGE SCALE GENOMIC DNA]</scope>
    <source>
        <strain evidence="2">MBT G8648</strain>
    </source>
</reference>
<accession>A0A2A4HF74</accession>
<dbReference type="Proteomes" id="UP000218677">
    <property type="component" value="Unassembled WGS sequence"/>
</dbReference>
<proteinExistence type="predicted"/>
<organism evidence="1 2">
    <name type="scientific">Vreelandella nigrificans</name>
    <dbReference type="NCBI Taxonomy" id="2042704"/>
    <lineage>
        <taxon>Bacteria</taxon>
        <taxon>Pseudomonadati</taxon>
        <taxon>Pseudomonadota</taxon>
        <taxon>Gammaproteobacteria</taxon>
        <taxon>Oceanospirillales</taxon>
        <taxon>Halomonadaceae</taxon>
        <taxon>Vreelandella</taxon>
    </lineage>
</organism>
<dbReference type="EMBL" id="NWUX01000041">
    <property type="protein sequence ID" value="PCF93488.1"/>
    <property type="molecule type" value="Genomic_DNA"/>
</dbReference>
<dbReference type="AlphaFoldDB" id="A0A2A4HF74"/>
<name>A0A2A4HF74_9GAMM</name>
<comment type="caution">
    <text evidence="1">The sequence shown here is derived from an EMBL/GenBank/DDBJ whole genome shotgun (WGS) entry which is preliminary data.</text>
</comment>
<gene>
    <name evidence="1" type="ORF">CPA45_22120</name>
</gene>